<gene>
    <name evidence="1" type="ORF">BN2614_LOCUS1</name>
</gene>
<evidence type="ECO:0000313" key="2">
    <source>
        <dbReference type="Proteomes" id="UP000269945"/>
    </source>
</evidence>
<keyword evidence="2" id="KW-1185">Reference proteome</keyword>
<evidence type="ECO:0000313" key="1">
    <source>
        <dbReference type="EMBL" id="VCX38779.1"/>
    </source>
</evidence>
<protein>
    <submittedName>
        <fullName evidence="1">Uncharacterized protein</fullName>
    </submittedName>
</protein>
<name>A0A9X9Q844_GULGU</name>
<reference evidence="1 2" key="1">
    <citation type="submission" date="2018-10" db="EMBL/GenBank/DDBJ databases">
        <authorList>
            <person name="Ekblom R."/>
            <person name="Jareborg N."/>
        </authorList>
    </citation>
    <scope>NUCLEOTIDE SEQUENCE [LARGE SCALE GENOMIC DNA]</scope>
    <source>
        <tissue evidence="1">Muscle</tissue>
    </source>
</reference>
<comment type="caution">
    <text evidence="1">The sequence shown here is derived from an EMBL/GenBank/DDBJ whole genome shotgun (WGS) entry which is preliminary data.</text>
</comment>
<dbReference type="EMBL" id="CYRY02044038">
    <property type="protein sequence ID" value="VCX38779.1"/>
    <property type="molecule type" value="Genomic_DNA"/>
</dbReference>
<sequence length="11" mass="1030">MCLLPGIGAGV</sequence>
<organism evidence="1 2">
    <name type="scientific">Gulo gulo</name>
    <name type="common">Wolverine</name>
    <name type="synonym">Gluton</name>
    <dbReference type="NCBI Taxonomy" id="48420"/>
    <lineage>
        <taxon>Eukaryota</taxon>
        <taxon>Metazoa</taxon>
        <taxon>Chordata</taxon>
        <taxon>Craniata</taxon>
        <taxon>Vertebrata</taxon>
        <taxon>Euteleostomi</taxon>
        <taxon>Mammalia</taxon>
        <taxon>Eutheria</taxon>
        <taxon>Laurasiatheria</taxon>
        <taxon>Carnivora</taxon>
        <taxon>Caniformia</taxon>
        <taxon>Musteloidea</taxon>
        <taxon>Mustelidae</taxon>
        <taxon>Guloninae</taxon>
        <taxon>Gulo</taxon>
    </lineage>
</organism>
<proteinExistence type="predicted"/>
<dbReference type="Proteomes" id="UP000269945">
    <property type="component" value="Unassembled WGS sequence"/>
</dbReference>
<accession>A0A9X9Q844</accession>